<dbReference type="InterPro" id="IPR002401">
    <property type="entry name" value="Cyt_P450_E_grp-I"/>
</dbReference>
<evidence type="ECO:0000313" key="5">
    <source>
        <dbReference type="EMBL" id="GFN76902.1"/>
    </source>
</evidence>
<dbReference type="AlphaFoldDB" id="A0AAV3Y3I0"/>
<dbReference type="GO" id="GO:0020037">
    <property type="term" value="F:heme binding"/>
    <property type="evidence" value="ECO:0007669"/>
    <property type="project" value="InterPro"/>
</dbReference>
<evidence type="ECO:0000313" key="6">
    <source>
        <dbReference type="Proteomes" id="UP000735302"/>
    </source>
</evidence>
<accession>A0AAV3Y3I0</accession>
<keyword evidence="6" id="KW-1185">Reference proteome</keyword>
<feature type="transmembrane region" description="Helical" evidence="4">
    <location>
        <begin position="242"/>
        <end position="266"/>
    </location>
</feature>
<evidence type="ECO:0000256" key="3">
    <source>
        <dbReference type="ARBA" id="ARBA00023004"/>
    </source>
</evidence>
<comment type="similarity">
    <text evidence="1">Belongs to the cytochrome P450 family.</text>
</comment>
<sequence>MVEMVIIQTIMGVFETIRRRALGDLDNILSFTSSLTARPSTHMMSTLRTDDQWLGPVLAYTAVVIGVIYLVKSVIRPTYPANIPPFPEKPYPILGHLPYLAKGDRRKKMLEWRKTLSIVFANGAIWKEQRAISLSILRSFGMGKSSLSSKINEEVVAAENISPVAIWPWLRFVPGNFLNSKTRNIIYKKILSEFSDKFIELNEEQRKKGEAETFITSYLDEIEKLQKQGKETSIGKPCLRRVLLQLFVAGTDTSATTIIWFMLFMLHHPHIQNKVFEEIEQVIGRERTPDIQERVKLPYTNATIMETQRLGSIVPTKYVHVHTVLQSKSHSSVKPYPFESSE</sequence>
<dbReference type="PANTHER" id="PTHR24300:SF403">
    <property type="entry name" value="CYTOCHROME P450 306A1"/>
    <property type="match status" value="1"/>
</dbReference>
<evidence type="ECO:0000256" key="1">
    <source>
        <dbReference type="ARBA" id="ARBA00010617"/>
    </source>
</evidence>
<reference evidence="5 6" key="1">
    <citation type="journal article" date="2021" name="Elife">
        <title>Chloroplast acquisition without the gene transfer in kleptoplastic sea slugs, Plakobranchus ocellatus.</title>
        <authorList>
            <person name="Maeda T."/>
            <person name="Takahashi S."/>
            <person name="Yoshida T."/>
            <person name="Shimamura S."/>
            <person name="Takaki Y."/>
            <person name="Nagai Y."/>
            <person name="Toyoda A."/>
            <person name="Suzuki Y."/>
            <person name="Arimoto A."/>
            <person name="Ishii H."/>
            <person name="Satoh N."/>
            <person name="Nishiyama T."/>
            <person name="Hasebe M."/>
            <person name="Maruyama T."/>
            <person name="Minagawa J."/>
            <person name="Obokata J."/>
            <person name="Shigenobu S."/>
        </authorList>
    </citation>
    <scope>NUCLEOTIDE SEQUENCE [LARGE SCALE GENOMIC DNA]</scope>
</reference>
<dbReference type="PANTHER" id="PTHR24300">
    <property type="entry name" value="CYTOCHROME P450 508A4-RELATED"/>
    <property type="match status" value="1"/>
</dbReference>
<comment type="caution">
    <text evidence="5">The sequence shown here is derived from an EMBL/GenBank/DDBJ whole genome shotgun (WGS) entry which is preliminary data.</text>
</comment>
<dbReference type="InterPro" id="IPR050182">
    <property type="entry name" value="Cytochrome_P450_fam2"/>
</dbReference>
<dbReference type="GO" id="GO:0016705">
    <property type="term" value="F:oxidoreductase activity, acting on paired donors, with incorporation or reduction of molecular oxygen"/>
    <property type="evidence" value="ECO:0007669"/>
    <property type="project" value="InterPro"/>
</dbReference>
<protein>
    <submittedName>
        <fullName evidence="5">Cytochrome p450 2u1</fullName>
    </submittedName>
</protein>
<dbReference type="Gene3D" id="1.10.630.10">
    <property type="entry name" value="Cytochrome P450"/>
    <property type="match status" value="2"/>
</dbReference>
<keyword evidence="4" id="KW-1133">Transmembrane helix</keyword>
<keyword evidence="4" id="KW-0812">Transmembrane</keyword>
<keyword evidence="2" id="KW-0479">Metal-binding</keyword>
<dbReference type="SUPFAM" id="SSF48264">
    <property type="entry name" value="Cytochrome P450"/>
    <property type="match status" value="1"/>
</dbReference>
<feature type="transmembrane region" description="Helical" evidence="4">
    <location>
        <begin position="53"/>
        <end position="71"/>
    </location>
</feature>
<organism evidence="5 6">
    <name type="scientific">Plakobranchus ocellatus</name>
    <dbReference type="NCBI Taxonomy" id="259542"/>
    <lineage>
        <taxon>Eukaryota</taxon>
        <taxon>Metazoa</taxon>
        <taxon>Spiralia</taxon>
        <taxon>Lophotrochozoa</taxon>
        <taxon>Mollusca</taxon>
        <taxon>Gastropoda</taxon>
        <taxon>Heterobranchia</taxon>
        <taxon>Euthyneura</taxon>
        <taxon>Panpulmonata</taxon>
        <taxon>Sacoglossa</taxon>
        <taxon>Placobranchoidea</taxon>
        <taxon>Plakobranchidae</taxon>
        <taxon>Plakobranchus</taxon>
    </lineage>
</organism>
<proteinExistence type="inferred from homology"/>
<evidence type="ECO:0000256" key="4">
    <source>
        <dbReference type="SAM" id="Phobius"/>
    </source>
</evidence>
<name>A0AAV3Y3I0_9GAST</name>
<dbReference type="GO" id="GO:0004497">
    <property type="term" value="F:monooxygenase activity"/>
    <property type="evidence" value="ECO:0007669"/>
    <property type="project" value="InterPro"/>
</dbReference>
<gene>
    <name evidence="5" type="ORF">PoB_000340800</name>
</gene>
<keyword evidence="4" id="KW-0472">Membrane</keyword>
<dbReference type="PRINTS" id="PR00463">
    <property type="entry name" value="EP450I"/>
</dbReference>
<dbReference type="InterPro" id="IPR036396">
    <property type="entry name" value="Cyt_P450_sf"/>
</dbReference>
<keyword evidence="3" id="KW-0408">Iron</keyword>
<dbReference type="EMBL" id="BLXT01000430">
    <property type="protein sequence ID" value="GFN76902.1"/>
    <property type="molecule type" value="Genomic_DNA"/>
</dbReference>
<dbReference type="GO" id="GO:0005506">
    <property type="term" value="F:iron ion binding"/>
    <property type="evidence" value="ECO:0007669"/>
    <property type="project" value="InterPro"/>
</dbReference>
<dbReference type="InterPro" id="IPR001128">
    <property type="entry name" value="Cyt_P450"/>
</dbReference>
<dbReference type="Proteomes" id="UP000735302">
    <property type="component" value="Unassembled WGS sequence"/>
</dbReference>
<dbReference type="Pfam" id="PF00067">
    <property type="entry name" value="p450"/>
    <property type="match status" value="1"/>
</dbReference>
<evidence type="ECO:0000256" key="2">
    <source>
        <dbReference type="ARBA" id="ARBA00022723"/>
    </source>
</evidence>